<sequence length="22" mass="2596">MMLTGLNRKCNLCILRNFLTIQ</sequence>
<dbReference type="AlphaFoldDB" id="A0A2P2PJX4"/>
<organism evidence="1">
    <name type="scientific">Rhizophora mucronata</name>
    <name type="common">Asiatic mangrove</name>
    <dbReference type="NCBI Taxonomy" id="61149"/>
    <lineage>
        <taxon>Eukaryota</taxon>
        <taxon>Viridiplantae</taxon>
        <taxon>Streptophyta</taxon>
        <taxon>Embryophyta</taxon>
        <taxon>Tracheophyta</taxon>
        <taxon>Spermatophyta</taxon>
        <taxon>Magnoliopsida</taxon>
        <taxon>eudicotyledons</taxon>
        <taxon>Gunneridae</taxon>
        <taxon>Pentapetalae</taxon>
        <taxon>rosids</taxon>
        <taxon>fabids</taxon>
        <taxon>Malpighiales</taxon>
        <taxon>Rhizophoraceae</taxon>
        <taxon>Rhizophora</taxon>
    </lineage>
</organism>
<name>A0A2P2PJX4_RHIMU</name>
<proteinExistence type="predicted"/>
<dbReference type="EMBL" id="GGEC01074560">
    <property type="protein sequence ID" value="MBX55044.1"/>
    <property type="molecule type" value="Transcribed_RNA"/>
</dbReference>
<reference evidence="1" key="1">
    <citation type="submission" date="2018-02" db="EMBL/GenBank/DDBJ databases">
        <title>Rhizophora mucronata_Transcriptome.</title>
        <authorList>
            <person name="Meera S.P."/>
            <person name="Sreeshan A."/>
            <person name="Augustine A."/>
        </authorList>
    </citation>
    <scope>NUCLEOTIDE SEQUENCE</scope>
    <source>
        <tissue evidence="1">Leaf</tissue>
    </source>
</reference>
<accession>A0A2P2PJX4</accession>
<evidence type="ECO:0000313" key="1">
    <source>
        <dbReference type="EMBL" id="MBX55044.1"/>
    </source>
</evidence>
<protein>
    <submittedName>
        <fullName evidence="1">Uncharacterized protein</fullName>
    </submittedName>
</protein>